<evidence type="ECO:0000256" key="3">
    <source>
        <dbReference type="ARBA" id="ARBA00023015"/>
    </source>
</evidence>
<organism evidence="8">
    <name type="scientific">uncultured Desulfobacteraceae bacterium</name>
    <dbReference type="NCBI Taxonomy" id="218296"/>
    <lineage>
        <taxon>Bacteria</taxon>
        <taxon>Pseudomonadati</taxon>
        <taxon>Thermodesulfobacteriota</taxon>
        <taxon>Desulfobacteria</taxon>
        <taxon>Desulfobacterales</taxon>
        <taxon>Desulfobacteraceae</taxon>
        <taxon>environmental samples</taxon>
    </lineage>
</organism>
<evidence type="ECO:0000256" key="6">
    <source>
        <dbReference type="ARBA" id="ARBA00025185"/>
    </source>
</evidence>
<keyword evidence="4" id="KW-0238">DNA-binding</keyword>
<dbReference type="InterPro" id="IPR050536">
    <property type="entry name" value="DtxR_MntR_Metal-Reg"/>
</dbReference>
<dbReference type="PROSITE" id="PS50944">
    <property type="entry name" value="HTH_DTXR"/>
    <property type="match status" value="1"/>
</dbReference>
<evidence type="ECO:0000256" key="2">
    <source>
        <dbReference type="ARBA" id="ARBA00022386"/>
    </source>
</evidence>
<dbReference type="AlphaFoldDB" id="A0A484HIT9"/>
<dbReference type="InterPro" id="IPR036390">
    <property type="entry name" value="WH_DNA-bd_sf"/>
</dbReference>
<dbReference type="Gene3D" id="1.10.60.10">
    <property type="entry name" value="Iron dependent repressor, metal binding and dimerisation domain"/>
    <property type="match status" value="1"/>
</dbReference>
<evidence type="ECO:0000256" key="4">
    <source>
        <dbReference type="ARBA" id="ARBA00023125"/>
    </source>
</evidence>
<dbReference type="InterPro" id="IPR001367">
    <property type="entry name" value="Fe_dep_repressor"/>
</dbReference>
<proteinExistence type="inferred from homology"/>
<dbReference type="Pfam" id="PF02742">
    <property type="entry name" value="Fe_dep_repr_C"/>
    <property type="match status" value="1"/>
</dbReference>
<dbReference type="InterPro" id="IPR036421">
    <property type="entry name" value="Fe_dep_repressor_sf"/>
</dbReference>
<accession>A0A484HIT9</accession>
<dbReference type="EMBL" id="CAACVI010000034">
    <property type="protein sequence ID" value="VEN74667.1"/>
    <property type="molecule type" value="Genomic_DNA"/>
</dbReference>
<gene>
    <name evidence="8" type="ORF">EPICR_40254</name>
</gene>
<sequence length="168" mass="18968">MKTQTGLSESLEDYLEAILELQETRHVARSKDIAEKLGVQRGSVTGRLKSLAEKGLINYEAYGFITLTPEGEKTAGEIRRRHVIIKDFLSNILQLGDAEADAAACRMEHVIDTKTIETLLRFMEFIERCPRTGSRWIRAFEEFCVAEKPDRKECEKCLGEAPPAPPDL</sequence>
<dbReference type="GO" id="GO:0046983">
    <property type="term" value="F:protein dimerization activity"/>
    <property type="evidence" value="ECO:0007669"/>
    <property type="project" value="InterPro"/>
</dbReference>
<evidence type="ECO:0000259" key="7">
    <source>
        <dbReference type="PROSITE" id="PS50944"/>
    </source>
</evidence>
<dbReference type="SMART" id="SM00529">
    <property type="entry name" value="HTH_DTXR"/>
    <property type="match status" value="1"/>
</dbReference>
<evidence type="ECO:0000313" key="8">
    <source>
        <dbReference type="EMBL" id="VEN74667.1"/>
    </source>
</evidence>
<dbReference type="InterPro" id="IPR022687">
    <property type="entry name" value="HTH_DTXR"/>
</dbReference>
<dbReference type="GO" id="GO:0046914">
    <property type="term" value="F:transition metal ion binding"/>
    <property type="evidence" value="ECO:0007669"/>
    <property type="project" value="InterPro"/>
</dbReference>
<dbReference type="GO" id="GO:0003677">
    <property type="term" value="F:DNA binding"/>
    <property type="evidence" value="ECO:0007669"/>
    <property type="project" value="UniProtKB-KW"/>
</dbReference>
<protein>
    <recommendedName>
        <fullName evidence="2">Transcriptional regulator MntR</fullName>
    </recommendedName>
</protein>
<feature type="domain" description="HTH dtxR-type" evidence="7">
    <location>
        <begin position="7"/>
        <end position="68"/>
    </location>
</feature>
<dbReference type="PANTHER" id="PTHR33238">
    <property type="entry name" value="IRON (METAL) DEPENDENT REPRESSOR, DTXR FAMILY"/>
    <property type="match status" value="1"/>
</dbReference>
<evidence type="ECO:0000256" key="5">
    <source>
        <dbReference type="ARBA" id="ARBA00023163"/>
    </source>
</evidence>
<reference evidence="8" key="1">
    <citation type="submission" date="2019-01" db="EMBL/GenBank/DDBJ databases">
        <authorList>
            <consortium name="Genoscope - CEA"/>
            <person name="William W."/>
        </authorList>
    </citation>
    <scope>NUCLEOTIDE SEQUENCE</scope>
    <source>
        <strain evidence="8">CR-1</strain>
    </source>
</reference>
<evidence type="ECO:0000256" key="1">
    <source>
        <dbReference type="ARBA" id="ARBA00007871"/>
    </source>
</evidence>
<name>A0A484HIT9_9BACT</name>
<dbReference type="InterPro" id="IPR022689">
    <property type="entry name" value="Iron_dep_repressor"/>
</dbReference>
<dbReference type="SUPFAM" id="SSF47979">
    <property type="entry name" value="Iron-dependent repressor protein, dimerization domain"/>
    <property type="match status" value="1"/>
</dbReference>
<comment type="function">
    <text evidence="6">In the presence of manganese, represses expression of mntH and mntS. Up-regulates expression of mntP.</text>
</comment>
<dbReference type="Gene3D" id="1.10.10.10">
    <property type="entry name" value="Winged helix-like DNA-binding domain superfamily/Winged helix DNA-binding domain"/>
    <property type="match status" value="1"/>
</dbReference>
<comment type="similarity">
    <text evidence="1">Belongs to the DtxR/MntR family.</text>
</comment>
<keyword evidence="3" id="KW-0805">Transcription regulation</keyword>
<dbReference type="InterPro" id="IPR036388">
    <property type="entry name" value="WH-like_DNA-bd_sf"/>
</dbReference>
<dbReference type="PANTHER" id="PTHR33238:SF7">
    <property type="entry name" value="IRON-DEPENDENT TRANSCRIPTIONAL REGULATOR"/>
    <property type="match status" value="1"/>
</dbReference>
<keyword evidence="5" id="KW-0804">Transcription</keyword>
<dbReference type="SUPFAM" id="SSF46785">
    <property type="entry name" value="Winged helix' DNA-binding domain"/>
    <property type="match status" value="1"/>
</dbReference>
<dbReference type="Pfam" id="PF01325">
    <property type="entry name" value="Fe_dep_repress"/>
    <property type="match status" value="1"/>
</dbReference>
<dbReference type="GO" id="GO:0003700">
    <property type="term" value="F:DNA-binding transcription factor activity"/>
    <property type="evidence" value="ECO:0007669"/>
    <property type="project" value="InterPro"/>
</dbReference>